<evidence type="ECO:0000256" key="5">
    <source>
        <dbReference type="ARBA" id="ARBA00022723"/>
    </source>
</evidence>
<accession>A0A1H9M259</accession>
<dbReference type="Proteomes" id="UP000242515">
    <property type="component" value="Unassembled WGS sequence"/>
</dbReference>
<dbReference type="EC" id="2.7.1.50" evidence="11"/>
<name>A0A1H9M259_9GAMM</name>
<comment type="cofactor">
    <cofactor evidence="2 11">
        <name>Mg(2+)</name>
        <dbReference type="ChEBI" id="CHEBI:18420"/>
    </cofactor>
</comment>
<dbReference type="EMBL" id="FOGC01000013">
    <property type="protein sequence ID" value="SER17770.1"/>
    <property type="molecule type" value="Genomic_DNA"/>
</dbReference>
<keyword evidence="5 11" id="KW-0479">Metal-binding</keyword>
<evidence type="ECO:0000256" key="11">
    <source>
        <dbReference type="HAMAP-Rule" id="MF_00228"/>
    </source>
</evidence>
<keyword evidence="9 11" id="KW-0460">Magnesium</keyword>
<reference evidence="13" key="1">
    <citation type="submission" date="2016-10" db="EMBL/GenBank/DDBJ databases">
        <authorList>
            <person name="Varghese N."/>
            <person name="Submissions S."/>
        </authorList>
    </citation>
    <scope>NUCLEOTIDE SEQUENCE [LARGE SCALE GENOMIC DNA]</scope>
    <source>
        <strain evidence="13">8N4</strain>
    </source>
</reference>
<dbReference type="GO" id="GO:0000287">
    <property type="term" value="F:magnesium ion binding"/>
    <property type="evidence" value="ECO:0007669"/>
    <property type="project" value="UniProtKB-UniRule"/>
</dbReference>
<keyword evidence="13" id="KW-1185">Reference proteome</keyword>
<gene>
    <name evidence="11" type="primary">thiM</name>
    <name evidence="12" type="ORF">SAMN05216522_11349</name>
</gene>
<dbReference type="PRINTS" id="PR01099">
    <property type="entry name" value="HYETHTZKNASE"/>
</dbReference>
<feature type="binding site" evidence="11">
    <location>
        <position position="175"/>
    </location>
    <ligand>
        <name>ATP</name>
        <dbReference type="ChEBI" id="CHEBI:30616"/>
    </ligand>
</feature>
<evidence type="ECO:0000313" key="13">
    <source>
        <dbReference type="Proteomes" id="UP000242515"/>
    </source>
</evidence>
<comment type="function">
    <text evidence="11">Catalyzes the phosphorylation of the hydroxyl group of 4-methyl-5-beta-hydroxyethylthiazole (THZ).</text>
</comment>
<dbReference type="InterPro" id="IPR029056">
    <property type="entry name" value="Ribokinase-like"/>
</dbReference>
<proteinExistence type="inferred from homology"/>
<dbReference type="InterPro" id="IPR000417">
    <property type="entry name" value="Hyethyz_kinase"/>
</dbReference>
<evidence type="ECO:0000256" key="1">
    <source>
        <dbReference type="ARBA" id="ARBA00001771"/>
    </source>
</evidence>
<feature type="binding site" evidence="11">
    <location>
        <position position="202"/>
    </location>
    <ligand>
        <name>substrate</name>
    </ligand>
</feature>
<evidence type="ECO:0000313" key="12">
    <source>
        <dbReference type="EMBL" id="SER17770.1"/>
    </source>
</evidence>
<dbReference type="CDD" id="cd01170">
    <property type="entry name" value="THZ_kinase"/>
    <property type="match status" value="1"/>
</dbReference>
<keyword evidence="4 11" id="KW-0808">Transferase</keyword>
<dbReference type="GO" id="GO:0009228">
    <property type="term" value="P:thiamine biosynthetic process"/>
    <property type="evidence" value="ECO:0007669"/>
    <property type="project" value="UniProtKB-KW"/>
</dbReference>
<dbReference type="PIRSF" id="PIRSF000513">
    <property type="entry name" value="Thz_kinase"/>
    <property type="match status" value="1"/>
</dbReference>
<evidence type="ECO:0000256" key="7">
    <source>
        <dbReference type="ARBA" id="ARBA00022777"/>
    </source>
</evidence>
<dbReference type="Pfam" id="PF02110">
    <property type="entry name" value="HK"/>
    <property type="match status" value="1"/>
</dbReference>
<keyword evidence="6 11" id="KW-0547">Nucleotide-binding</keyword>
<protein>
    <recommendedName>
        <fullName evidence="11">Hydroxyethylthiazole kinase</fullName>
        <ecNumber evidence="11">2.7.1.50</ecNumber>
    </recommendedName>
    <alternativeName>
        <fullName evidence="11">4-methyl-5-beta-hydroxyethylthiazole kinase</fullName>
        <shortName evidence="11">TH kinase</shortName>
        <shortName evidence="11">Thz kinase</shortName>
    </alternativeName>
</protein>
<dbReference type="GO" id="GO:0009229">
    <property type="term" value="P:thiamine diphosphate biosynthetic process"/>
    <property type="evidence" value="ECO:0007669"/>
    <property type="project" value="UniProtKB-UniRule"/>
</dbReference>
<comment type="catalytic activity">
    <reaction evidence="1 11">
        <text>5-(2-hydroxyethyl)-4-methylthiazole + ATP = 4-methyl-5-(2-phosphooxyethyl)-thiazole + ADP + H(+)</text>
        <dbReference type="Rhea" id="RHEA:24212"/>
        <dbReference type="ChEBI" id="CHEBI:15378"/>
        <dbReference type="ChEBI" id="CHEBI:17957"/>
        <dbReference type="ChEBI" id="CHEBI:30616"/>
        <dbReference type="ChEBI" id="CHEBI:58296"/>
        <dbReference type="ChEBI" id="CHEBI:456216"/>
        <dbReference type="EC" id="2.7.1.50"/>
    </reaction>
</comment>
<keyword evidence="7 11" id="KW-0418">Kinase</keyword>
<dbReference type="NCBIfam" id="NF006830">
    <property type="entry name" value="PRK09355.1"/>
    <property type="match status" value="1"/>
</dbReference>
<dbReference type="UniPathway" id="UPA00060">
    <property type="reaction ID" value="UER00139"/>
</dbReference>
<sequence>MPTDTTILELDAPIALQAIAQLAEHSPLIHCITNTVVQNFTANLLLAAGAIPAMIIDPSECQEFAQVADGLLLNVGTLHREHCPTYYHAAENANRYAKPWVLDPVAVGGLTLRTEFCRKLLSLNPSVIRGNASEISVLAGGGASGRGPETQLSTDQALDAARQLATTIEGIVVVTGEVDLVTDGHRTLKVLGGSVLATRVTGAGCTLSALCAAFASLEGDRLTNVASACWMMSRAAEFAARQAAGPGTFALHLLDGFAQLREAQ</sequence>
<feature type="binding site" evidence="11">
    <location>
        <position position="54"/>
    </location>
    <ligand>
        <name>substrate</name>
    </ligand>
</feature>
<keyword evidence="8 11" id="KW-0067">ATP-binding</keyword>
<dbReference type="OrthoDB" id="8909021at2"/>
<dbReference type="RefSeq" id="WP_092677871.1">
    <property type="nucleotide sequence ID" value="NZ_FOGC01000013.1"/>
</dbReference>
<dbReference type="SUPFAM" id="SSF53613">
    <property type="entry name" value="Ribokinase-like"/>
    <property type="match status" value="1"/>
</dbReference>
<dbReference type="AlphaFoldDB" id="A0A1H9M259"/>
<evidence type="ECO:0000256" key="4">
    <source>
        <dbReference type="ARBA" id="ARBA00022679"/>
    </source>
</evidence>
<feature type="binding site" evidence="11">
    <location>
        <position position="129"/>
    </location>
    <ligand>
        <name>ATP</name>
        <dbReference type="ChEBI" id="CHEBI:30616"/>
    </ligand>
</feature>
<dbReference type="GO" id="GO:0004417">
    <property type="term" value="F:hydroxyethylthiazole kinase activity"/>
    <property type="evidence" value="ECO:0007669"/>
    <property type="project" value="UniProtKB-UniRule"/>
</dbReference>
<dbReference type="GO" id="GO:0005524">
    <property type="term" value="F:ATP binding"/>
    <property type="evidence" value="ECO:0007669"/>
    <property type="project" value="UniProtKB-UniRule"/>
</dbReference>
<evidence type="ECO:0000256" key="8">
    <source>
        <dbReference type="ARBA" id="ARBA00022840"/>
    </source>
</evidence>
<organism evidence="12 13">
    <name type="scientific">Rosenbergiella nectarea</name>
    <dbReference type="NCBI Taxonomy" id="988801"/>
    <lineage>
        <taxon>Bacteria</taxon>
        <taxon>Pseudomonadati</taxon>
        <taxon>Pseudomonadota</taxon>
        <taxon>Gammaproteobacteria</taxon>
        <taxon>Enterobacterales</taxon>
        <taxon>Erwiniaceae</taxon>
        <taxon>Rosenbergiella</taxon>
    </lineage>
</organism>
<dbReference type="NCBIfam" id="TIGR00694">
    <property type="entry name" value="thiM"/>
    <property type="match status" value="1"/>
</dbReference>
<evidence type="ECO:0000256" key="6">
    <source>
        <dbReference type="ARBA" id="ARBA00022741"/>
    </source>
</evidence>
<keyword evidence="10 11" id="KW-0784">Thiamine biosynthesis</keyword>
<dbReference type="Gene3D" id="3.40.1190.20">
    <property type="match status" value="1"/>
</dbReference>
<evidence type="ECO:0000256" key="9">
    <source>
        <dbReference type="ARBA" id="ARBA00022842"/>
    </source>
</evidence>
<evidence type="ECO:0000256" key="2">
    <source>
        <dbReference type="ARBA" id="ARBA00001946"/>
    </source>
</evidence>
<dbReference type="HAMAP" id="MF_00228">
    <property type="entry name" value="Thz_kinase"/>
    <property type="match status" value="1"/>
</dbReference>
<dbReference type="STRING" id="988801.SAMN05216522_11349"/>
<evidence type="ECO:0000256" key="3">
    <source>
        <dbReference type="ARBA" id="ARBA00004868"/>
    </source>
</evidence>
<comment type="similarity">
    <text evidence="11">Belongs to the Thz kinase family.</text>
</comment>
<evidence type="ECO:0000256" key="10">
    <source>
        <dbReference type="ARBA" id="ARBA00022977"/>
    </source>
</evidence>
<comment type="pathway">
    <text evidence="3 11">Cofactor biosynthesis; thiamine diphosphate biosynthesis; 4-methyl-5-(2-phosphoethyl)-thiazole from 5-(2-hydroxyethyl)-4-methylthiazole: step 1/1.</text>
</comment>